<dbReference type="AlphaFoldDB" id="A0A8J5JQ95"/>
<dbReference type="GO" id="GO:0008194">
    <property type="term" value="F:UDP-glycosyltransferase activity"/>
    <property type="evidence" value="ECO:0007669"/>
    <property type="project" value="InterPro"/>
</dbReference>
<name>A0A8J5JQ95_HOMAM</name>
<protein>
    <submittedName>
        <fullName evidence="4">UDP-glucuronosyltransferase 1-1-like 1</fullName>
    </submittedName>
    <submittedName>
        <fullName evidence="3">UDP-glucuronosyltransferase 1-1-like 2</fullName>
    </submittedName>
</protein>
<evidence type="ECO:0000256" key="1">
    <source>
        <dbReference type="ARBA" id="ARBA00022679"/>
    </source>
</evidence>
<evidence type="ECO:0000313" key="5">
    <source>
        <dbReference type="Proteomes" id="UP000747542"/>
    </source>
</evidence>
<dbReference type="EMBL" id="JAHLQT010011495">
    <property type="protein sequence ID" value="KAG7172370.1"/>
    <property type="molecule type" value="Genomic_DNA"/>
</dbReference>
<keyword evidence="2" id="KW-0812">Transmembrane</keyword>
<dbReference type="Proteomes" id="UP000747542">
    <property type="component" value="Unassembled WGS sequence"/>
</dbReference>
<dbReference type="InterPro" id="IPR002213">
    <property type="entry name" value="UDP_glucos_trans"/>
</dbReference>
<organism evidence="3 5">
    <name type="scientific">Homarus americanus</name>
    <name type="common">American lobster</name>
    <dbReference type="NCBI Taxonomy" id="6706"/>
    <lineage>
        <taxon>Eukaryota</taxon>
        <taxon>Metazoa</taxon>
        <taxon>Ecdysozoa</taxon>
        <taxon>Arthropoda</taxon>
        <taxon>Crustacea</taxon>
        <taxon>Multicrustacea</taxon>
        <taxon>Malacostraca</taxon>
        <taxon>Eumalacostraca</taxon>
        <taxon>Eucarida</taxon>
        <taxon>Decapoda</taxon>
        <taxon>Pleocyemata</taxon>
        <taxon>Astacidea</taxon>
        <taxon>Nephropoidea</taxon>
        <taxon>Nephropidae</taxon>
        <taxon>Homarus</taxon>
    </lineage>
</organism>
<keyword evidence="1" id="KW-0808">Transferase</keyword>
<sequence length="96" mass="11488">MVRYKENVLRSSRLVQDQINTPREVAVFWTEYVIRHRGAPQLRSPVTHLSWVQFYMFDVLLLLCVVLLFLCLTLSRIITFIFGKIFRGKEDKRKKD</sequence>
<keyword evidence="5" id="KW-1185">Reference proteome</keyword>
<evidence type="ECO:0000256" key="2">
    <source>
        <dbReference type="SAM" id="Phobius"/>
    </source>
</evidence>
<accession>A0A8J5JQ95</accession>
<dbReference type="Pfam" id="PF00201">
    <property type="entry name" value="UDPGT"/>
    <property type="match status" value="1"/>
</dbReference>
<evidence type="ECO:0000313" key="4">
    <source>
        <dbReference type="EMBL" id="KAG7172370.1"/>
    </source>
</evidence>
<dbReference type="EMBL" id="JAHLQT010033038">
    <property type="protein sequence ID" value="KAG7159655.1"/>
    <property type="molecule type" value="Genomic_DNA"/>
</dbReference>
<keyword evidence="2" id="KW-0472">Membrane</keyword>
<feature type="transmembrane region" description="Helical" evidence="2">
    <location>
        <begin position="59"/>
        <end position="86"/>
    </location>
</feature>
<reference evidence="3" key="1">
    <citation type="journal article" date="2021" name="Sci. Adv.">
        <title>The American lobster genome reveals insights on longevity, neural, and immune adaptations.</title>
        <authorList>
            <person name="Polinski J.M."/>
            <person name="Zimin A.V."/>
            <person name="Clark K.F."/>
            <person name="Kohn A.B."/>
            <person name="Sadowski N."/>
            <person name="Timp W."/>
            <person name="Ptitsyn A."/>
            <person name="Khanna P."/>
            <person name="Romanova D.Y."/>
            <person name="Williams P."/>
            <person name="Greenwood S.J."/>
            <person name="Moroz L.L."/>
            <person name="Walt D.R."/>
            <person name="Bodnar A.G."/>
        </authorList>
    </citation>
    <scope>NUCLEOTIDE SEQUENCE</scope>
    <source>
        <strain evidence="3">GMGI-L3</strain>
    </source>
</reference>
<proteinExistence type="predicted"/>
<gene>
    <name evidence="3" type="primary">Ugt1a1-L2</name>
    <name evidence="4" type="synonym">Ugt1a1-L1</name>
    <name evidence="4" type="ORF">Hamer_G027901</name>
    <name evidence="3" type="ORF">Hamer_G028038</name>
</gene>
<comment type="caution">
    <text evidence="3">The sequence shown here is derived from an EMBL/GenBank/DDBJ whole genome shotgun (WGS) entry which is preliminary data.</text>
</comment>
<keyword evidence="2" id="KW-1133">Transmembrane helix</keyword>
<dbReference type="SUPFAM" id="SSF53756">
    <property type="entry name" value="UDP-Glycosyltransferase/glycogen phosphorylase"/>
    <property type="match status" value="1"/>
</dbReference>
<evidence type="ECO:0000313" key="3">
    <source>
        <dbReference type="EMBL" id="KAG7159655.1"/>
    </source>
</evidence>